<organism evidence="3 4">
    <name type="scientific">Streptomyces buecherae</name>
    <dbReference type="NCBI Taxonomy" id="2763006"/>
    <lineage>
        <taxon>Bacteria</taxon>
        <taxon>Bacillati</taxon>
        <taxon>Actinomycetota</taxon>
        <taxon>Actinomycetes</taxon>
        <taxon>Kitasatosporales</taxon>
        <taxon>Streptomycetaceae</taxon>
        <taxon>Streptomyces</taxon>
    </lineage>
</organism>
<dbReference type="Proteomes" id="UP000509303">
    <property type="component" value="Chromosome"/>
</dbReference>
<accession>A0A7H8N1U7</accession>
<evidence type="ECO:0000259" key="2">
    <source>
        <dbReference type="Pfam" id="PF13298"/>
    </source>
</evidence>
<feature type="domain" description="DNA ligase D 3'-phosphoesterase" evidence="2">
    <location>
        <begin position="38"/>
        <end position="151"/>
    </location>
</feature>
<evidence type="ECO:0000313" key="4">
    <source>
        <dbReference type="Proteomes" id="UP000509303"/>
    </source>
</evidence>
<dbReference type="RefSeq" id="WP_176160036.1">
    <property type="nucleotide sequence ID" value="NZ_CP054929.1"/>
</dbReference>
<feature type="region of interest" description="Disordered" evidence="1">
    <location>
        <begin position="1"/>
        <end position="31"/>
    </location>
</feature>
<gene>
    <name evidence="3" type="ORF">HUT08_00910</name>
</gene>
<feature type="compositionally biased region" description="Basic and acidic residues" evidence="1">
    <location>
        <begin position="17"/>
        <end position="26"/>
    </location>
</feature>
<dbReference type="Pfam" id="PF13298">
    <property type="entry name" value="LigD_N"/>
    <property type="match status" value="1"/>
</dbReference>
<dbReference type="EMBL" id="CP054929">
    <property type="protein sequence ID" value="QKW48339.1"/>
    <property type="molecule type" value="Genomic_DNA"/>
</dbReference>
<name>A0A7H8N1U7_9ACTN</name>
<proteinExistence type="predicted"/>
<feature type="region of interest" description="Disordered" evidence="1">
    <location>
        <begin position="168"/>
        <end position="209"/>
    </location>
</feature>
<evidence type="ECO:0000256" key="1">
    <source>
        <dbReference type="SAM" id="MobiDB-lite"/>
    </source>
</evidence>
<dbReference type="NCBIfam" id="TIGR02777">
    <property type="entry name" value="LigD_PE_dom"/>
    <property type="match status" value="1"/>
</dbReference>
<sequence>MSRGHPLETYRRKRHFDRTTEPRGDADPSGTTPCFVVQIHAASTLHFDFRLEVDGVLKSWSVPKGPSTNPEDKRLAMPTEDHPLEYRDFEGVIAEGEYGAGTVIVWDEGTYRPLTHDKRNRPVPFADALAAGHASFRLDGGKLRGGFALTRFRGGDGERESWLLVKEGRAGSARQRGTPDPARARSARTGRTLRQVAAKERPTGGGARR</sequence>
<dbReference type="AlphaFoldDB" id="A0A7H8N1U7"/>
<evidence type="ECO:0000313" key="3">
    <source>
        <dbReference type="EMBL" id="QKW48339.1"/>
    </source>
</evidence>
<dbReference type="InterPro" id="IPR014144">
    <property type="entry name" value="LigD_PE_domain"/>
</dbReference>
<keyword evidence="4" id="KW-1185">Reference proteome</keyword>
<dbReference type="PANTHER" id="PTHR39465:SF1">
    <property type="entry name" value="DNA LIGASE D 3'-PHOSPHOESTERASE DOMAIN-CONTAINING PROTEIN"/>
    <property type="match status" value="1"/>
</dbReference>
<dbReference type="PANTHER" id="PTHR39465">
    <property type="entry name" value="DNA LIGASE D, 3'-PHOSPHOESTERASE DOMAIN"/>
    <property type="match status" value="1"/>
</dbReference>
<reference evidence="3 4" key="1">
    <citation type="submission" date="2020-06" db="EMBL/GenBank/DDBJ databases">
        <title>Genome mining for natural products.</title>
        <authorList>
            <person name="Zhang B."/>
            <person name="Shi J."/>
            <person name="Ge H."/>
        </authorList>
    </citation>
    <scope>NUCLEOTIDE SEQUENCE [LARGE SCALE GENOMIC DNA]</scope>
    <source>
        <strain evidence="3 4">NA00687</strain>
    </source>
</reference>
<feature type="compositionally biased region" description="Basic and acidic residues" evidence="1">
    <location>
        <begin position="1"/>
        <end position="10"/>
    </location>
</feature>
<protein>
    <submittedName>
        <fullName evidence="3">3'-phosphoesterase</fullName>
    </submittedName>
</protein>